<evidence type="ECO:0000256" key="1">
    <source>
        <dbReference type="SAM" id="SignalP"/>
    </source>
</evidence>
<evidence type="ECO:0000313" key="3">
    <source>
        <dbReference type="EMBL" id="RDW11893.1"/>
    </source>
</evidence>
<sequence length="188" mass="20087">MLKLSTLALVSVLALAACQQPQQQQLGPDGQPLPVAYRITAREEGQIPGRVLGQINALRANIAAPAMVQSPALDAAAKVHARDMAAQNRAWHFGSDGSSPLDRVRRQGYMGHLVGENISETYENEITTLNAWMQTRDTRDVIMDPRATEFGIGWYQEPSGKIWWVLITGGAAGAPTALAGGFAPGAGI</sequence>
<dbReference type="EMBL" id="QFCQ01000161">
    <property type="protein sequence ID" value="RDW11893.1"/>
    <property type="molecule type" value="Genomic_DNA"/>
</dbReference>
<keyword evidence="1" id="KW-0732">Signal</keyword>
<dbReference type="PROSITE" id="PS51257">
    <property type="entry name" value="PROKAR_LIPOPROTEIN"/>
    <property type="match status" value="1"/>
</dbReference>
<reference evidence="3 4" key="1">
    <citation type="submission" date="2018-05" db="EMBL/GenBank/DDBJ databases">
        <title>Whole genome sequencing of Paracoccus thiocyanatus SST.</title>
        <authorList>
            <person name="Ghosh W."/>
            <person name="Rameez M.J."/>
            <person name="Roy C."/>
        </authorList>
    </citation>
    <scope>NUCLEOTIDE SEQUENCE [LARGE SCALE GENOMIC DNA]</scope>
    <source>
        <strain evidence="3 4">SST</strain>
    </source>
</reference>
<proteinExistence type="predicted"/>
<gene>
    <name evidence="3" type="ORF">DIE28_16760</name>
</gene>
<evidence type="ECO:0000313" key="4">
    <source>
        <dbReference type="Proteomes" id="UP000256679"/>
    </source>
</evidence>
<dbReference type="AlphaFoldDB" id="A0A3D8P747"/>
<keyword evidence="3" id="KW-0378">Hydrolase</keyword>
<keyword evidence="4" id="KW-1185">Reference proteome</keyword>
<organism evidence="3 4">
    <name type="scientific">Paracoccus thiocyanatus</name>
    <dbReference type="NCBI Taxonomy" id="34006"/>
    <lineage>
        <taxon>Bacteria</taxon>
        <taxon>Pseudomonadati</taxon>
        <taxon>Pseudomonadota</taxon>
        <taxon>Alphaproteobacteria</taxon>
        <taxon>Rhodobacterales</taxon>
        <taxon>Paracoccaceae</taxon>
        <taxon>Paracoccus</taxon>
    </lineage>
</organism>
<name>A0A3D8P747_9RHOB</name>
<accession>A0A3D8P747</accession>
<dbReference type="CDD" id="cd05379">
    <property type="entry name" value="CAP_bacterial"/>
    <property type="match status" value="1"/>
</dbReference>
<keyword evidence="3" id="KW-0645">Protease</keyword>
<dbReference type="GO" id="GO:0008233">
    <property type="term" value="F:peptidase activity"/>
    <property type="evidence" value="ECO:0007669"/>
    <property type="project" value="UniProtKB-KW"/>
</dbReference>
<dbReference type="Proteomes" id="UP000256679">
    <property type="component" value="Unassembled WGS sequence"/>
</dbReference>
<dbReference type="GO" id="GO:0006508">
    <property type="term" value="P:proteolysis"/>
    <property type="evidence" value="ECO:0007669"/>
    <property type="project" value="UniProtKB-KW"/>
</dbReference>
<feature type="domain" description="SCP" evidence="2">
    <location>
        <begin position="53"/>
        <end position="166"/>
    </location>
</feature>
<dbReference type="PANTHER" id="PTHR31157">
    <property type="entry name" value="SCP DOMAIN-CONTAINING PROTEIN"/>
    <property type="match status" value="1"/>
</dbReference>
<dbReference type="PANTHER" id="PTHR31157:SF1">
    <property type="entry name" value="SCP DOMAIN-CONTAINING PROTEIN"/>
    <property type="match status" value="1"/>
</dbReference>
<dbReference type="InterPro" id="IPR035940">
    <property type="entry name" value="CAP_sf"/>
</dbReference>
<dbReference type="Pfam" id="PF00188">
    <property type="entry name" value="CAP"/>
    <property type="match status" value="1"/>
</dbReference>
<dbReference type="RefSeq" id="WP_115757251.1">
    <property type="nucleotide sequence ID" value="NZ_QFCQ01000161.1"/>
</dbReference>
<dbReference type="SUPFAM" id="SSF55797">
    <property type="entry name" value="PR-1-like"/>
    <property type="match status" value="1"/>
</dbReference>
<feature type="chain" id="PRO_5017697615" evidence="1">
    <location>
        <begin position="17"/>
        <end position="188"/>
    </location>
</feature>
<feature type="signal peptide" evidence="1">
    <location>
        <begin position="1"/>
        <end position="16"/>
    </location>
</feature>
<dbReference type="Gene3D" id="3.40.33.10">
    <property type="entry name" value="CAP"/>
    <property type="match status" value="1"/>
</dbReference>
<dbReference type="InterPro" id="IPR014044">
    <property type="entry name" value="CAP_dom"/>
</dbReference>
<evidence type="ECO:0000259" key="2">
    <source>
        <dbReference type="Pfam" id="PF00188"/>
    </source>
</evidence>
<comment type="caution">
    <text evidence="3">The sequence shown here is derived from an EMBL/GenBank/DDBJ whole genome shotgun (WGS) entry which is preliminary data.</text>
</comment>
<protein>
    <submittedName>
        <fullName evidence="3">Serine protease</fullName>
    </submittedName>
</protein>